<dbReference type="SUPFAM" id="SSF53335">
    <property type="entry name" value="S-adenosyl-L-methionine-dependent methyltransferases"/>
    <property type="match status" value="1"/>
</dbReference>
<name>A0A224Z6P1_9ACAR</name>
<dbReference type="Gene3D" id="3.40.50.150">
    <property type="entry name" value="Vaccinia Virus protein VP39"/>
    <property type="match status" value="1"/>
</dbReference>
<feature type="region of interest" description="Disordered" evidence="12">
    <location>
        <begin position="1"/>
        <end position="32"/>
    </location>
</feature>
<dbReference type="GO" id="GO:0005634">
    <property type="term" value="C:nucleus"/>
    <property type="evidence" value="ECO:0007669"/>
    <property type="project" value="TreeGrafter"/>
</dbReference>
<organism evidence="16">
    <name type="scientific">Rhipicephalus zambeziensis</name>
    <dbReference type="NCBI Taxonomy" id="60191"/>
    <lineage>
        <taxon>Eukaryota</taxon>
        <taxon>Metazoa</taxon>
        <taxon>Ecdysozoa</taxon>
        <taxon>Arthropoda</taxon>
        <taxon>Chelicerata</taxon>
        <taxon>Arachnida</taxon>
        <taxon>Acari</taxon>
        <taxon>Parasitiformes</taxon>
        <taxon>Ixodida</taxon>
        <taxon>Ixodoidea</taxon>
        <taxon>Ixodidae</taxon>
        <taxon>Rhipicephalinae</taxon>
        <taxon>Rhipicephalus</taxon>
        <taxon>Rhipicephalus</taxon>
    </lineage>
</organism>
<keyword evidence="4" id="KW-0156">Chromatin regulator</keyword>
<accession>A0A224Z6P1</accession>
<evidence type="ECO:0000256" key="5">
    <source>
        <dbReference type="ARBA" id="ARBA00023015"/>
    </source>
</evidence>
<evidence type="ECO:0000259" key="14">
    <source>
        <dbReference type="Pfam" id="PF17285"/>
    </source>
</evidence>
<dbReference type="InterPro" id="IPR035075">
    <property type="entry name" value="PRMT5"/>
</dbReference>
<evidence type="ECO:0000256" key="7">
    <source>
        <dbReference type="ARBA" id="ARBA00048612"/>
    </source>
</evidence>
<keyword evidence="5" id="KW-0805">Transcription regulation</keyword>
<dbReference type="GO" id="GO:0006355">
    <property type="term" value="P:regulation of DNA-templated transcription"/>
    <property type="evidence" value="ECO:0007669"/>
    <property type="project" value="TreeGrafter"/>
</dbReference>
<evidence type="ECO:0000256" key="10">
    <source>
        <dbReference type="PIRSR" id="PIRSR015894-2"/>
    </source>
</evidence>
<protein>
    <recommendedName>
        <fullName evidence="8">Protein arginine N-methyltransferase</fullName>
    </recommendedName>
</protein>
<sequence>MRRFRSMEPAHMHESGVPQMGATVKRRTRARTRTSKRTYFAPPASLNMAARGNVSCGVDLHFVSDLPEALISAGNAGYKFVAVDISHPRSRQEFLRPNPKSIAAPFARSDLVLPSQDWSSLVTLRVSKWIDVDSPVESFRRTCEKVLYQELCFAAHVGVPAILVDVHSRHCVNLARMLHNYIMASTAYQLMFQAWLVIPMEAPSVQSRRHLCSLPKEDRECNNDDNNNLDRISHDDDPWEWWNVIRGVAGAEKRIGVALRLTADVPPEETLRRWFGEPVRCIVISTSVFLTNKRGFPVLPRAHQVVIHRFFKLGTQLLVDGSCRHEHMRLYYQYLDHLYNTQPPDDPLSEFSKGFEDYLQTPLQPLMDNLESVTYEIFEKDPVKYTEYQKAMYLALMDKGAKVGKDKEIILMVLGAGRGPLVRAALHAAESAGQKVRVYAIEKNPNAVLTLLTQKAELWKDLVTVVSCDMRDFEAPEKADILVSELLGSFGDNELSPECLDGAQRFLKDDGISIPCQYKSYLAPLQSYKLFTEVAALRDKDKHPLTPFEVPYVVRLHNVTELSEHQHLFTFVHPNKDKPIDNSRYKFLRFKIKNTSILHGFAGYFDTVLYKDVTLSICPNSHSPGMFSWFPIFFPIKEPVRLQKGATVEVHFWRCVTPRKVWYEWLVSEPEVGALHNPCGRSYTIGL</sequence>
<evidence type="ECO:0000256" key="12">
    <source>
        <dbReference type="SAM" id="MobiDB-lite"/>
    </source>
</evidence>
<dbReference type="FunFam" id="3.20.20.150:FF:000008">
    <property type="entry name" value="Protein arginine N-methyltransferase 5"/>
    <property type="match status" value="1"/>
</dbReference>
<dbReference type="GO" id="GO:0044020">
    <property type="term" value="F:histone H4R3 methyltransferase activity"/>
    <property type="evidence" value="ECO:0007669"/>
    <property type="project" value="UniProtKB-ARBA"/>
</dbReference>
<evidence type="ECO:0000256" key="2">
    <source>
        <dbReference type="ARBA" id="ARBA00022679"/>
    </source>
</evidence>
<evidence type="ECO:0000256" key="4">
    <source>
        <dbReference type="ARBA" id="ARBA00022853"/>
    </source>
</evidence>
<feature type="domain" description="PRMT5 arginine-N-methyltransferase" evidence="13">
    <location>
        <begin position="350"/>
        <end position="514"/>
    </location>
</feature>
<dbReference type="AlphaFoldDB" id="A0A224Z6P1"/>
<proteinExistence type="inferred from homology"/>
<keyword evidence="3 8" id="KW-0949">S-adenosyl-L-methionine</keyword>
<comment type="similarity">
    <text evidence="8">Belongs to the class I-like SAM-binding methyltransferase superfamily.</text>
</comment>
<comment type="catalytic activity">
    <reaction evidence="7">
        <text>L-arginyl-[protein] + 2 S-adenosyl-L-methionine = N(omega),N(omega)'-dimethyl-L-arginyl-[protein] + 2 S-adenosyl-L-homocysteine + 2 H(+)</text>
        <dbReference type="Rhea" id="RHEA:48108"/>
        <dbReference type="Rhea" id="RHEA-COMP:10532"/>
        <dbReference type="Rhea" id="RHEA-COMP:11992"/>
        <dbReference type="ChEBI" id="CHEBI:15378"/>
        <dbReference type="ChEBI" id="CHEBI:29965"/>
        <dbReference type="ChEBI" id="CHEBI:57856"/>
        <dbReference type="ChEBI" id="CHEBI:59789"/>
        <dbReference type="ChEBI" id="CHEBI:88221"/>
        <dbReference type="EC" id="2.1.1.320"/>
    </reaction>
</comment>
<dbReference type="GO" id="GO:0032259">
    <property type="term" value="P:methylation"/>
    <property type="evidence" value="ECO:0007669"/>
    <property type="project" value="UniProtKB-KW"/>
</dbReference>
<evidence type="ECO:0000313" key="16">
    <source>
        <dbReference type="EMBL" id="MAA21982.1"/>
    </source>
</evidence>
<dbReference type="Pfam" id="PF05185">
    <property type="entry name" value="PRMT5"/>
    <property type="match status" value="1"/>
</dbReference>
<dbReference type="FunFam" id="2.70.160.11:FF:000003">
    <property type="entry name" value="Protein arginine N-methyltransferase 5"/>
    <property type="match status" value="1"/>
</dbReference>
<dbReference type="Gene3D" id="2.70.160.11">
    <property type="entry name" value="Hnrnp arginine n-methyltransferase1"/>
    <property type="match status" value="1"/>
</dbReference>
<dbReference type="PROSITE" id="PS51678">
    <property type="entry name" value="SAM_MT_PRMT"/>
    <property type="match status" value="1"/>
</dbReference>
<feature type="domain" description="PRMT5 oligomerisation" evidence="15">
    <location>
        <begin position="517"/>
        <end position="685"/>
    </location>
</feature>
<dbReference type="GO" id="GO:0035243">
    <property type="term" value="F:protein-arginine omega-N symmetric methyltransferase activity"/>
    <property type="evidence" value="ECO:0007669"/>
    <property type="project" value="UniProtKB-EC"/>
</dbReference>
<dbReference type="PANTHER" id="PTHR10738:SF0">
    <property type="entry name" value="PROTEIN ARGININE N-METHYLTRANSFERASE 5"/>
    <property type="match status" value="1"/>
</dbReference>
<dbReference type="InterPro" id="IPR035247">
    <property type="entry name" value="PRMT5_TIM"/>
</dbReference>
<evidence type="ECO:0000256" key="11">
    <source>
        <dbReference type="PIRSR" id="PIRSR015894-3"/>
    </source>
</evidence>
<dbReference type="PANTHER" id="PTHR10738">
    <property type="entry name" value="PROTEIN ARGININE N-METHYLTRANSFERASE 5"/>
    <property type="match status" value="1"/>
</dbReference>
<dbReference type="CDD" id="cd02440">
    <property type="entry name" value="AdoMet_MTases"/>
    <property type="match status" value="1"/>
</dbReference>
<dbReference type="InterPro" id="IPR025799">
    <property type="entry name" value="Arg_MeTrfase"/>
</dbReference>
<dbReference type="PIRSF" id="PIRSF015894">
    <property type="entry name" value="Skb1_MeTrfase"/>
    <property type="match status" value="1"/>
</dbReference>
<evidence type="ECO:0000256" key="1">
    <source>
        <dbReference type="ARBA" id="ARBA00022603"/>
    </source>
</evidence>
<dbReference type="GO" id="GO:0005829">
    <property type="term" value="C:cytosol"/>
    <property type="evidence" value="ECO:0007669"/>
    <property type="project" value="TreeGrafter"/>
</dbReference>
<feature type="compositionally biased region" description="Basic and acidic residues" evidence="12">
    <location>
        <begin position="1"/>
        <end position="14"/>
    </location>
</feature>
<dbReference type="Pfam" id="PF17286">
    <property type="entry name" value="PRMT5_C"/>
    <property type="match status" value="1"/>
</dbReference>
<evidence type="ECO:0000256" key="6">
    <source>
        <dbReference type="ARBA" id="ARBA00023163"/>
    </source>
</evidence>
<dbReference type="InterPro" id="IPR029063">
    <property type="entry name" value="SAM-dependent_MTases_sf"/>
</dbReference>
<feature type="binding site" evidence="10">
    <location>
        <position position="442"/>
    </location>
    <ligand>
        <name>S-adenosyl-L-methionine</name>
        <dbReference type="ChEBI" id="CHEBI:59789"/>
    </ligand>
</feature>
<dbReference type="InterPro" id="IPR007857">
    <property type="entry name" value="Arg_MeTrfase_PRMT5"/>
</dbReference>
<evidence type="ECO:0000256" key="8">
    <source>
        <dbReference type="PIRNR" id="PIRNR015894"/>
    </source>
</evidence>
<dbReference type="EMBL" id="GFPF01010836">
    <property type="protein sequence ID" value="MAA21982.1"/>
    <property type="molecule type" value="Transcribed_RNA"/>
</dbReference>
<evidence type="ECO:0000259" key="13">
    <source>
        <dbReference type="Pfam" id="PF05185"/>
    </source>
</evidence>
<feature type="active site" description="Proton donor/acceptor" evidence="9">
    <location>
        <position position="485"/>
    </location>
</feature>
<reference evidence="16" key="1">
    <citation type="journal article" date="2017" name="Parasit. Vectors">
        <title>Sialotranscriptomics of Rhipicephalus zambeziensis reveals intricate expression profiles of secretory proteins and suggests tight temporal transcriptional regulation during blood-feeding.</title>
        <authorList>
            <person name="de Castro M.H."/>
            <person name="de Klerk D."/>
            <person name="Pienaar R."/>
            <person name="Rees D.J.G."/>
            <person name="Mans B.J."/>
        </authorList>
    </citation>
    <scope>NUCLEOTIDE SEQUENCE</scope>
    <source>
        <tissue evidence="16">Salivary glands</tissue>
    </source>
</reference>
<keyword evidence="1 8" id="KW-0489">Methyltransferase</keyword>
<evidence type="ECO:0000256" key="9">
    <source>
        <dbReference type="PIRSR" id="PIRSR015894-1"/>
    </source>
</evidence>
<feature type="site" description="Critical for specifying symmetric addition of methyl groups" evidence="11">
    <location>
        <position position="378"/>
    </location>
</feature>
<feature type="active site" description="Proton donor/acceptor" evidence="9">
    <location>
        <position position="494"/>
    </location>
</feature>
<keyword evidence="6" id="KW-0804">Transcription</keyword>
<dbReference type="Gene3D" id="3.20.20.150">
    <property type="entry name" value="Divalent-metal-dependent TIM barrel enzymes"/>
    <property type="match status" value="1"/>
</dbReference>
<feature type="binding site" evidence="10">
    <location>
        <position position="375"/>
    </location>
    <ligand>
        <name>S-adenosyl-L-methionine</name>
        <dbReference type="ChEBI" id="CHEBI:59789"/>
    </ligand>
</feature>
<dbReference type="Pfam" id="PF17285">
    <property type="entry name" value="PRMT5_TIM"/>
    <property type="match status" value="1"/>
</dbReference>
<keyword evidence="2 8" id="KW-0808">Transferase</keyword>
<evidence type="ECO:0000256" key="3">
    <source>
        <dbReference type="ARBA" id="ARBA00022691"/>
    </source>
</evidence>
<evidence type="ECO:0000259" key="15">
    <source>
        <dbReference type="Pfam" id="PF17286"/>
    </source>
</evidence>
<feature type="domain" description="PRMT5 TIM barrel" evidence="14">
    <location>
        <begin position="77"/>
        <end position="340"/>
    </location>
</feature>
<feature type="binding site" evidence="10">
    <location>
        <begin position="384"/>
        <end position="385"/>
    </location>
    <ligand>
        <name>S-adenosyl-L-methionine</name>
        <dbReference type="ChEBI" id="CHEBI:59789"/>
    </ligand>
</feature>
<feature type="binding site" evidence="10">
    <location>
        <begin position="469"/>
        <end position="470"/>
    </location>
    <ligand>
        <name>S-adenosyl-L-methionine</name>
        <dbReference type="ChEBI" id="CHEBI:59789"/>
    </ligand>
</feature>
<dbReference type="InterPro" id="IPR035248">
    <property type="entry name" value="PRMT5_C"/>
</dbReference>
<dbReference type="FunFam" id="3.40.50.150:FF:000029">
    <property type="entry name" value="Protein arginine N-methyltransferase 5"/>
    <property type="match status" value="1"/>
</dbReference>